<dbReference type="InterPro" id="IPR036259">
    <property type="entry name" value="MFS_trans_sf"/>
</dbReference>
<feature type="transmembrane region" description="Helical" evidence="5">
    <location>
        <begin position="146"/>
        <end position="164"/>
    </location>
</feature>
<feature type="transmembrane region" description="Helical" evidence="5">
    <location>
        <begin position="105"/>
        <end position="125"/>
    </location>
</feature>
<protein>
    <submittedName>
        <fullName evidence="7">MFS transporter</fullName>
    </submittedName>
</protein>
<dbReference type="SUPFAM" id="SSF103473">
    <property type="entry name" value="MFS general substrate transporter"/>
    <property type="match status" value="1"/>
</dbReference>
<keyword evidence="3 5" id="KW-1133">Transmembrane helix</keyword>
<accession>A0ABT8G0P2</accession>
<feature type="transmembrane region" description="Helical" evidence="5">
    <location>
        <begin position="311"/>
        <end position="334"/>
    </location>
</feature>
<evidence type="ECO:0000256" key="4">
    <source>
        <dbReference type="ARBA" id="ARBA00023136"/>
    </source>
</evidence>
<dbReference type="Pfam" id="PF07690">
    <property type="entry name" value="MFS_1"/>
    <property type="match status" value="1"/>
</dbReference>
<comment type="subcellular location">
    <subcellularLocation>
        <location evidence="1">Cell membrane</location>
        <topology evidence="1">Multi-pass membrane protein</topology>
    </subcellularLocation>
</comment>
<dbReference type="InterPro" id="IPR020846">
    <property type="entry name" value="MFS_dom"/>
</dbReference>
<dbReference type="InterPro" id="IPR051788">
    <property type="entry name" value="MFS_Transporter"/>
</dbReference>
<dbReference type="PANTHER" id="PTHR23514">
    <property type="entry name" value="BYPASS OF STOP CODON PROTEIN 6"/>
    <property type="match status" value="1"/>
</dbReference>
<dbReference type="Gene3D" id="1.20.1250.20">
    <property type="entry name" value="MFS general substrate transporter like domains"/>
    <property type="match status" value="1"/>
</dbReference>
<feature type="transmembrane region" description="Helical" evidence="5">
    <location>
        <begin position="16"/>
        <end position="33"/>
    </location>
</feature>
<evidence type="ECO:0000256" key="3">
    <source>
        <dbReference type="ARBA" id="ARBA00022989"/>
    </source>
</evidence>
<dbReference type="Proteomes" id="UP001172738">
    <property type="component" value="Unassembled WGS sequence"/>
</dbReference>
<evidence type="ECO:0000313" key="7">
    <source>
        <dbReference type="EMBL" id="MDN4472653.1"/>
    </source>
</evidence>
<feature type="transmembrane region" description="Helical" evidence="5">
    <location>
        <begin position="287"/>
        <end position="305"/>
    </location>
</feature>
<feature type="transmembrane region" description="Helical" evidence="5">
    <location>
        <begin position="223"/>
        <end position="244"/>
    </location>
</feature>
<evidence type="ECO:0000256" key="5">
    <source>
        <dbReference type="SAM" id="Phobius"/>
    </source>
</evidence>
<feature type="transmembrane region" description="Helical" evidence="5">
    <location>
        <begin position="53"/>
        <end position="73"/>
    </location>
</feature>
<feature type="transmembrane region" description="Helical" evidence="5">
    <location>
        <begin position="372"/>
        <end position="393"/>
    </location>
</feature>
<evidence type="ECO:0000259" key="6">
    <source>
        <dbReference type="PROSITE" id="PS50850"/>
    </source>
</evidence>
<comment type="caution">
    <text evidence="7">The sequence shown here is derived from an EMBL/GenBank/DDBJ whole genome shotgun (WGS) entry which is preliminary data.</text>
</comment>
<evidence type="ECO:0000256" key="1">
    <source>
        <dbReference type="ARBA" id="ARBA00004651"/>
    </source>
</evidence>
<dbReference type="RefSeq" id="WP_301127392.1">
    <property type="nucleotide sequence ID" value="NZ_JAUHPV010000003.1"/>
</dbReference>
<keyword evidence="4 5" id="KW-0472">Membrane</keyword>
<dbReference type="PANTHER" id="PTHR23514:SF13">
    <property type="entry name" value="INNER MEMBRANE PROTEIN YBJJ"/>
    <property type="match status" value="1"/>
</dbReference>
<evidence type="ECO:0000313" key="8">
    <source>
        <dbReference type="Proteomes" id="UP001172738"/>
    </source>
</evidence>
<sequence>MSDSEVPAARVRRARVSLVVLFSGVGILAGSLVSRTPSIRDDLQVSPAEFGTVLLTGALGGIVAFAFTGGLVARFGALRVVRSCTVGSITGLLTMALATALSQPILYAAGLFAALGIFEIFMAILSAEAATLERVVDRPILSQFHAAFSLSMLAGLGLGAGYSFAGVPVAWHFTLNGIVVGTAFLAVSRGAFLDGMPDASAQGGEPRDFFGGIKNAVRERRTLALGLILLCAFTTEAAAGNWIPLAIVDDYSRTEAVAGLTYAGVILAQSITRVIGVPGLARLGRVTTLRVSALLIALGALGFAFSPAWWLVIVALLVWGVGTAFSFPVALSAAADERTDATSRVAAVNVFATAGGLITPLLIGLLAEAMQIRQALLLVVVAALVIFVLSPVARVPAQLAASAPKASPGQS</sequence>
<keyword evidence="8" id="KW-1185">Reference proteome</keyword>
<organism evidence="7 8">
    <name type="scientific">Demequina zhanjiangensis</name>
    <dbReference type="NCBI Taxonomy" id="3051659"/>
    <lineage>
        <taxon>Bacteria</taxon>
        <taxon>Bacillati</taxon>
        <taxon>Actinomycetota</taxon>
        <taxon>Actinomycetes</taxon>
        <taxon>Micrococcales</taxon>
        <taxon>Demequinaceae</taxon>
        <taxon>Demequina</taxon>
    </lineage>
</organism>
<dbReference type="EMBL" id="JAUHPV010000003">
    <property type="protein sequence ID" value="MDN4472653.1"/>
    <property type="molecule type" value="Genomic_DNA"/>
</dbReference>
<keyword evidence="2 5" id="KW-0812">Transmembrane</keyword>
<reference evidence="7" key="1">
    <citation type="submission" date="2023-06" db="EMBL/GenBank/DDBJ databases">
        <title>SYSU T00b26.</title>
        <authorList>
            <person name="Gao L."/>
            <person name="Fang B.-Z."/>
            <person name="Li W.-J."/>
        </authorList>
    </citation>
    <scope>NUCLEOTIDE SEQUENCE</scope>
    <source>
        <strain evidence="7">SYSU T00b26</strain>
    </source>
</reference>
<gene>
    <name evidence="7" type="ORF">QQX04_06560</name>
</gene>
<feature type="transmembrane region" description="Helical" evidence="5">
    <location>
        <begin position="170"/>
        <end position="187"/>
    </location>
</feature>
<feature type="transmembrane region" description="Helical" evidence="5">
    <location>
        <begin position="256"/>
        <end position="275"/>
    </location>
</feature>
<proteinExistence type="predicted"/>
<feature type="transmembrane region" description="Helical" evidence="5">
    <location>
        <begin position="346"/>
        <end position="366"/>
    </location>
</feature>
<feature type="domain" description="Major facilitator superfamily (MFS) profile" evidence="6">
    <location>
        <begin position="183"/>
        <end position="411"/>
    </location>
</feature>
<dbReference type="InterPro" id="IPR011701">
    <property type="entry name" value="MFS"/>
</dbReference>
<evidence type="ECO:0000256" key="2">
    <source>
        <dbReference type="ARBA" id="ARBA00022692"/>
    </source>
</evidence>
<feature type="transmembrane region" description="Helical" evidence="5">
    <location>
        <begin position="80"/>
        <end position="99"/>
    </location>
</feature>
<dbReference type="PROSITE" id="PS50850">
    <property type="entry name" value="MFS"/>
    <property type="match status" value="1"/>
</dbReference>
<name>A0ABT8G0P2_9MICO</name>